<evidence type="ECO:0000256" key="1">
    <source>
        <dbReference type="SAM" id="Phobius"/>
    </source>
</evidence>
<dbReference type="AlphaFoldDB" id="A0A7Y6B234"/>
<proteinExistence type="predicted"/>
<keyword evidence="1" id="KW-1133">Transmembrane helix</keyword>
<feature type="transmembrane region" description="Helical" evidence="1">
    <location>
        <begin position="365"/>
        <end position="383"/>
    </location>
</feature>
<keyword evidence="1" id="KW-0472">Membrane</keyword>
<feature type="transmembrane region" description="Helical" evidence="1">
    <location>
        <begin position="202"/>
        <end position="223"/>
    </location>
</feature>
<evidence type="ECO:0000313" key="2">
    <source>
        <dbReference type="EMBL" id="NUU45873.1"/>
    </source>
</evidence>
<feature type="transmembrane region" description="Helical" evidence="1">
    <location>
        <begin position="313"/>
        <end position="331"/>
    </location>
</feature>
<name>A0A7Y6B234_9SPHN</name>
<gene>
    <name evidence="2" type="ORF">HP438_02630</name>
</gene>
<feature type="transmembrane region" description="Helical" evidence="1">
    <location>
        <begin position="45"/>
        <end position="67"/>
    </location>
</feature>
<keyword evidence="3" id="KW-1185">Reference proteome</keyword>
<feature type="transmembrane region" description="Helical" evidence="1">
    <location>
        <begin position="343"/>
        <end position="359"/>
    </location>
</feature>
<organism evidence="2 3">
    <name type="scientific">Sphingomonas zeae</name>
    <dbReference type="NCBI Taxonomy" id="1646122"/>
    <lineage>
        <taxon>Bacteria</taxon>
        <taxon>Pseudomonadati</taxon>
        <taxon>Pseudomonadota</taxon>
        <taxon>Alphaproteobacteria</taxon>
        <taxon>Sphingomonadales</taxon>
        <taxon>Sphingomonadaceae</taxon>
        <taxon>Sphingomonas</taxon>
    </lineage>
</organism>
<comment type="caution">
    <text evidence="2">The sequence shown here is derived from an EMBL/GenBank/DDBJ whole genome shotgun (WGS) entry which is preliminary data.</text>
</comment>
<protein>
    <recommendedName>
        <fullName evidence="4">Oligosaccharide repeat unit polymerase</fullName>
    </recommendedName>
</protein>
<evidence type="ECO:0008006" key="4">
    <source>
        <dbReference type="Google" id="ProtNLM"/>
    </source>
</evidence>
<dbReference type="Proteomes" id="UP000536441">
    <property type="component" value="Unassembled WGS sequence"/>
</dbReference>
<feature type="transmembrane region" description="Helical" evidence="1">
    <location>
        <begin position="88"/>
        <end position="111"/>
    </location>
</feature>
<feature type="transmembrane region" description="Helical" evidence="1">
    <location>
        <begin position="123"/>
        <end position="146"/>
    </location>
</feature>
<sequence>MMLLFFILAMLFILHAQFLIRNIVFGTYESTFFQFTQSYLFDRHIATLSLLFTVLCAAAFTVSYRYIYGQRLQPVQLAPVTGNNIDAIMRICLFFGLTQATANFALAYISGFQYQAMAETLESSAFIFELRIIFLLCFSYLSLNVAPRTLWRGHQYRFFRLVVFVYTLSVLVVQSRSRVFELLAVPIFAYLMWSGDKVRWRYIGALLIALTVPNLIVLGRLGMPGSFGALMSGLFSIEYSVILNNILGGAIEHRYVVQEPLTFLKSLWLIIPSPVRTLLGIEVIKSEAYDALVHIADVRNGGYSMLAEMFQNFGWWSFLVFALMGWIIGWLNKRAFYVGHADIFAAMAPLIYTGFILGLRNDFGVFLKFAIQLLLIALFLRVLTPRAALKAVTPASTRSDSKPK</sequence>
<feature type="transmembrane region" description="Helical" evidence="1">
    <location>
        <begin position="158"/>
        <end position="173"/>
    </location>
</feature>
<dbReference type="EMBL" id="JABMCH010000049">
    <property type="protein sequence ID" value="NUU45873.1"/>
    <property type="molecule type" value="Genomic_DNA"/>
</dbReference>
<evidence type="ECO:0000313" key="3">
    <source>
        <dbReference type="Proteomes" id="UP000536441"/>
    </source>
</evidence>
<accession>A0A7Y6B234</accession>
<keyword evidence="1" id="KW-0812">Transmembrane</keyword>
<reference evidence="2 3" key="1">
    <citation type="submission" date="2020-05" db="EMBL/GenBank/DDBJ databases">
        <title>Genome Sequencing of Type Strains.</title>
        <authorList>
            <person name="Lemaire J.F."/>
            <person name="Inderbitzin P."/>
            <person name="Gregorio O.A."/>
            <person name="Collins S.B."/>
            <person name="Wespe N."/>
            <person name="Knight-Connoni V."/>
        </authorList>
    </citation>
    <scope>NUCLEOTIDE SEQUENCE [LARGE SCALE GENOMIC DNA]</scope>
    <source>
        <strain evidence="2 3">DSM 100049</strain>
    </source>
</reference>